<dbReference type="PANTHER" id="PTHR42707:SF2">
    <property type="entry name" value="ACD11 DEHYDROGENASE"/>
    <property type="match status" value="1"/>
</dbReference>
<keyword evidence="4" id="KW-0560">Oxidoreductase</keyword>
<dbReference type="PANTHER" id="PTHR42707">
    <property type="entry name" value="ACYL-COA DEHYDROGENASE"/>
    <property type="match status" value="1"/>
</dbReference>
<dbReference type="InterPro" id="IPR036250">
    <property type="entry name" value="AcylCo_DH-like_C"/>
</dbReference>
<dbReference type="AlphaFoldDB" id="A0A2H3NYA3"/>
<dbReference type="Pfam" id="PF00441">
    <property type="entry name" value="Acyl-CoA_dh_1"/>
    <property type="match status" value="1"/>
</dbReference>
<comment type="similarity">
    <text evidence="1 4">Belongs to the acyl-CoA dehydrogenase family.</text>
</comment>
<dbReference type="Pfam" id="PF18158">
    <property type="entry name" value="AidB_N"/>
    <property type="match status" value="1"/>
</dbReference>
<organism evidence="9 10">
    <name type="scientific">Longimonas halophila</name>
    <dbReference type="NCBI Taxonomy" id="1469170"/>
    <lineage>
        <taxon>Bacteria</taxon>
        <taxon>Pseudomonadati</taxon>
        <taxon>Rhodothermota</taxon>
        <taxon>Rhodothermia</taxon>
        <taxon>Rhodothermales</taxon>
        <taxon>Salisaetaceae</taxon>
        <taxon>Longimonas</taxon>
    </lineage>
</organism>
<feature type="region of interest" description="Disordered" evidence="5">
    <location>
        <begin position="1"/>
        <end position="23"/>
    </location>
</feature>
<dbReference type="SUPFAM" id="SSF56645">
    <property type="entry name" value="Acyl-CoA dehydrogenase NM domain-like"/>
    <property type="match status" value="1"/>
</dbReference>
<evidence type="ECO:0000256" key="1">
    <source>
        <dbReference type="ARBA" id="ARBA00009347"/>
    </source>
</evidence>
<dbReference type="Pfam" id="PF02770">
    <property type="entry name" value="Acyl-CoA_dh_M"/>
    <property type="match status" value="1"/>
</dbReference>
<dbReference type="InterPro" id="IPR009075">
    <property type="entry name" value="AcylCo_DH/oxidase_C"/>
</dbReference>
<evidence type="ECO:0000256" key="2">
    <source>
        <dbReference type="ARBA" id="ARBA00022630"/>
    </source>
</evidence>
<keyword evidence="10" id="KW-1185">Reference proteome</keyword>
<reference evidence="9 10" key="1">
    <citation type="submission" date="2017-10" db="EMBL/GenBank/DDBJ databases">
        <title>Draft genome of Longimonas halophila.</title>
        <authorList>
            <person name="Goh K.M."/>
            <person name="Shamsir M.S."/>
            <person name="Lim S.W."/>
        </authorList>
    </citation>
    <scope>NUCLEOTIDE SEQUENCE [LARGE SCALE GENOMIC DNA]</scope>
    <source>
        <strain evidence="9 10">KCTC 42399</strain>
    </source>
</reference>
<comment type="cofactor">
    <cofactor evidence="4">
        <name>FAD</name>
        <dbReference type="ChEBI" id="CHEBI:57692"/>
    </cofactor>
</comment>
<dbReference type="Gene3D" id="1.20.140.10">
    <property type="entry name" value="Butyryl-CoA Dehydrogenase, subunit A, domain 3"/>
    <property type="match status" value="1"/>
</dbReference>
<dbReference type="InterPro" id="IPR041504">
    <property type="entry name" value="AidB_N"/>
</dbReference>
<dbReference type="Gene3D" id="2.40.110.20">
    <property type="match status" value="1"/>
</dbReference>
<evidence type="ECO:0000313" key="9">
    <source>
        <dbReference type="EMBL" id="PEN05545.1"/>
    </source>
</evidence>
<feature type="domain" description="Adaptive response protein AidB N-terminal" evidence="8">
    <location>
        <begin position="22"/>
        <end position="171"/>
    </location>
</feature>
<name>A0A2H3NYA3_9BACT</name>
<dbReference type="Proteomes" id="UP000221024">
    <property type="component" value="Unassembled WGS sequence"/>
</dbReference>
<evidence type="ECO:0000256" key="3">
    <source>
        <dbReference type="ARBA" id="ARBA00022827"/>
    </source>
</evidence>
<evidence type="ECO:0000256" key="4">
    <source>
        <dbReference type="RuleBase" id="RU362125"/>
    </source>
</evidence>
<dbReference type="Gene3D" id="6.10.250.600">
    <property type="match status" value="1"/>
</dbReference>
<comment type="caution">
    <text evidence="9">The sequence shown here is derived from an EMBL/GenBank/DDBJ whole genome shotgun (WGS) entry which is preliminary data.</text>
</comment>
<feature type="domain" description="Acyl-CoA dehydrogenase/oxidase C-terminal" evidence="6">
    <location>
        <begin position="292"/>
        <end position="449"/>
    </location>
</feature>
<dbReference type="SUPFAM" id="SSF47203">
    <property type="entry name" value="Acyl-CoA dehydrogenase C-terminal domain-like"/>
    <property type="match status" value="1"/>
</dbReference>
<evidence type="ECO:0000256" key="5">
    <source>
        <dbReference type="SAM" id="MobiDB-lite"/>
    </source>
</evidence>
<evidence type="ECO:0000259" key="7">
    <source>
        <dbReference type="Pfam" id="PF02770"/>
    </source>
</evidence>
<gene>
    <name evidence="9" type="ORF">CRI93_12685</name>
</gene>
<dbReference type="InterPro" id="IPR006091">
    <property type="entry name" value="Acyl-CoA_Oxase/DH_mid-dom"/>
</dbReference>
<dbReference type="RefSeq" id="WP_098063008.1">
    <property type="nucleotide sequence ID" value="NZ_PDEP01000013.1"/>
</dbReference>
<dbReference type="InterPro" id="IPR052904">
    <property type="entry name" value="Acyl-CoA_dehydrogenase-like"/>
</dbReference>
<evidence type="ECO:0000259" key="8">
    <source>
        <dbReference type="Pfam" id="PF18158"/>
    </source>
</evidence>
<dbReference type="GO" id="GO:0003995">
    <property type="term" value="F:acyl-CoA dehydrogenase activity"/>
    <property type="evidence" value="ECO:0007669"/>
    <property type="project" value="TreeGrafter"/>
</dbReference>
<feature type="domain" description="Acyl-CoA oxidase/dehydrogenase middle" evidence="7">
    <location>
        <begin position="181"/>
        <end position="282"/>
    </location>
</feature>
<proteinExistence type="inferred from homology"/>
<evidence type="ECO:0000313" key="10">
    <source>
        <dbReference type="Proteomes" id="UP000221024"/>
    </source>
</evidence>
<dbReference type="OrthoDB" id="1489360at2"/>
<evidence type="ECO:0000259" key="6">
    <source>
        <dbReference type="Pfam" id="PF00441"/>
    </source>
</evidence>
<keyword evidence="2 4" id="KW-0285">Flavoprotein</keyword>
<keyword evidence="3 4" id="KW-0274">FAD</keyword>
<sequence>MSTESTPTDPAVDTTQAAPELGNQYTSDRVLTSYLKRTLPGEVLDAASDALHALGERAGGDLYALQQADRTREPELTQWSPWGERIDEITLTDVWKTAAPLAAKYGLVALPYEQEYGPHSRPVQFALAHLFIPSTDMYGCPLAMTDGATRTLLAAENEALVDEAVPHLTSRAPESAWTSGQWMTELAGGSDVGQSNTTARQDDDGTWRLYGRKWFTSAITANMALALARPEGNTEGGRGLALFYVRIRTDEGNLQPGLRVLRLKDKLGTRKLPTAELHLDGVEATPVTELKRGTRHISPMLNITRTWNAVTATSFMRRAVALARDYATKRTVFGKKLIDQPLHQDTLAQMQSTYEGAFHLSFRVAELLGRDEANTARDTDQALLRLLTPIAKLLTAKQCVSVTSEAMEAFGGAGYVEDTGIPQLHRDAQVLPIWEGTTNVLALDLLRALKRTGGLAPLRAEFERCMDGLSAPRLIPPMKQAAQALQHAQEWLHKAQSEDSTDTLQGGARRFAYTVGCAMEVALTVHHAQWALDHEHDARPAEAAVRLAASGIDHLHPVDPHGAHVLAHDFNCSTLFKCHTGTADTADPVPTADPLADPAFADA</sequence>
<accession>A0A2H3NYA3</accession>
<protein>
    <submittedName>
        <fullName evidence="9">Acyl-CoA dehydrogenase</fullName>
    </submittedName>
</protein>
<dbReference type="EMBL" id="PDEP01000013">
    <property type="protein sequence ID" value="PEN05545.1"/>
    <property type="molecule type" value="Genomic_DNA"/>
</dbReference>
<dbReference type="InterPro" id="IPR009100">
    <property type="entry name" value="AcylCoA_DH/oxidase_NM_dom_sf"/>
</dbReference>